<dbReference type="Gene3D" id="3.30.420.180">
    <property type="entry name" value="CobE/GbiG C-terminal domain"/>
    <property type="match status" value="1"/>
</dbReference>
<dbReference type="GO" id="GO:0009236">
    <property type="term" value="P:cobalamin biosynthetic process"/>
    <property type="evidence" value="ECO:0007669"/>
    <property type="project" value="InterPro"/>
</dbReference>
<dbReference type="Proteomes" id="UP000002315">
    <property type="component" value="Chromosome"/>
</dbReference>
<dbReference type="OrthoDB" id="4722at2157"/>
<dbReference type="SUPFAM" id="SSF159672">
    <property type="entry name" value="CbiG N-terminal domain-like"/>
    <property type="match status" value="1"/>
</dbReference>
<organism evidence="3 4">
    <name type="scientific">Methanothermus fervidus (strain ATCC 43054 / DSM 2088 / JCM 10308 / V24 S)</name>
    <dbReference type="NCBI Taxonomy" id="523846"/>
    <lineage>
        <taxon>Archaea</taxon>
        <taxon>Methanobacteriati</taxon>
        <taxon>Methanobacteriota</taxon>
        <taxon>Methanomada group</taxon>
        <taxon>Methanobacteria</taxon>
        <taxon>Methanobacteriales</taxon>
        <taxon>Methanothermaceae</taxon>
        <taxon>Methanothermus</taxon>
    </lineage>
</organism>
<dbReference type="Gene3D" id="3.40.50.11220">
    <property type="match status" value="1"/>
</dbReference>
<evidence type="ECO:0000313" key="3">
    <source>
        <dbReference type="EMBL" id="ADP77732.1"/>
    </source>
</evidence>
<dbReference type="EMBL" id="CP002278">
    <property type="protein sequence ID" value="ADP77732.1"/>
    <property type="molecule type" value="Genomic_DNA"/>
</dbReference>
<dbReference type="STRING" id="523846.Mfer_0934"/>
<dbReference type="Pfam" id="PF11760">
    <property type="entry name" value="CbiG_N"/>
    <property type="match status" value="1"/>
</dbReference>
<evidence type="ECO:0000259" key="2">
    <source>
        <dbReference type="Pfam" id="PF11760"/>
    </source>
</evidence>
<name>E3GZK0_METFV</name>
<dbReference type="HOGENOM" id="CLU_028397_0_0_2"/>
<dbReference type="InterPro" id="IPR052553">
    <property type="entry name" value="CbiG_hydrolase"/>
</dbReference>
<dbReference type="PANTHER" id="PTHR37477">
    <property type="entry name" value="COBALT-PRECORRIN-5A HYDROLASE"/>
    <property type="match status" value="1"/>
</dbReference>
<gene>
    <name evidence="3" type="ordered locus">Mfer_0934</name>
</gene>
<evidence type="ECO:0000313" key="4">
    <source>
        <dbReference type="Proteomes" id="UP000002315"/>
    </source>
</evidence>
<dbReference type="PANTHER" id="PTHR37477:SF1">
    <property type="entry name" value="COBALT-PRECORRIN-5A HYDROLASE"/>
    <property type="match status" value="1"/>
</dbReference>
<dbReference type="Pfam" id="PF01890">
    <property type="entry name" value="CbiG_C"/>
    <property type="match status" value="1"/>
</dbReference>
<proteinExistence type="predicted"/>
<dbReference type="SUPFAM" id="SSF159664">
    <property type="entry name" value="CobE/GbiG C-terminal domain-like"/>
    <property type="match status" value="1"/>
</dbReference>
<dbReference type="InterPro" id="IPR036518">
    <property type="entry name" value="CobE/GbiG_C_sf"/>
</dbReference>
<accession>E3GZK0</accession>
<dbReference type="InterPro" id="IPR038029">
    <property type="entry name" value="GbiG_N_sf"/>
</dbReference>
<reference evidence="3 4" key="1">
    <citation type="journal article" date="2010" name="Stand. Genomic Sci.">
        <title>Complete genome sequence of Methanothermus fervidus type strain (V24S).</title>
        <authorList>
            <person name="Anderson I."/>
            <person name="Djao O.D."/>
            <person name="Misra M."/>
            <person name="Chertkov O."/>
            <person name="Nolan M."/>
            <person name="Lucas S."/>
            <person name="Lapidus A."/>
            <person name="Del Rio T.G."/>
            <person name="Tice H."/>
            <person name="Cheng J.F."/>
            <person name="Tapia R."/>
            <person name="Han C."/>
            <person name="Goodwin L."/>
            <person name="Pitluck S."/>
            <person name="Liolios K."/>
            <person name="Ivanova N."/>
            <person name="Mavromatis K."/>
            <person name="Mikhailova N."/>
            <person name="Pati A."/>
            <person name="Brambilla E."/>
            <person name="Chen A."/>
            <person name="Palaniappan K."/>
            <person name="Land M."/>
            <person name="Hauser L."/>
            <person name="Chang Y.J."/>
            <person name="Jeffries C.D."/>
            <person name="Sikorski J."/>
            <person name="Spring S."/>
            <person name="Rohde M."/>
            <person name="Eichinger K."/>
            <person name="Huber H."/>
            <person name="Wirth R."/>
            <person name="Goker M."/>
            <person name="Detter J.C."/>
            <person name="Woyke T."/>
            <person name="Bristow J."/>
            <person name="Eisen J.A."/>
            <person name="Markowitz V."/>
            <person name="Hugenholtz P."/>
            <person name="Klenk H.P."/>
            <person name="Kyrpides N.C."/>
        </authorList>
    </citation>
    <scope>NUCLEOTIDE SEQUENCE [LARGE SCALE GENOMIC DNA]</scope>
    <source>
        <strain evidence="4">ATCC 43054 / DSM 2088 / JCM 10308 / V24 S</strain>
    </source>
</reference>
<sequence>MRVMIISITEQGEKIADKIYNKFKNDPRVIKVSKFHKNVKSVLKKYFKEYDVIIGIMATGIMVRSIVNLLSKKYKDPGVIVIDDAGKNVISLLSGHLGGANELTKEIAEIINANPVITTSTDVHGFVGIDSLAKKYYWKILNPELIVEFNSAILKNKTIKLLSRKNLRYIFKNPKISRSYSWEMADVDGIQAILNNKKLKMVPLNLVIGIGTKKNIEKRKVIEAINDAVEILKIDIKRIDALATGEMKKNEVGLLDTAKELNLPLLLVKKEELKNKNYPSDSKFVRKKFGIGSVCEPAALHVAGKNSQLILRKITRDGVAVAAAVGEGNLKGNKVTS</sequence>
<feature type="domain" description="Cobalamin synthesis G N-terminal" evidence="2">
    <location>
        <begin position="42"/>
        <end position="122"/>
    </location>
</feature>
<dbReference type="AlphaFoldDB" id="E3GZK0"/>
<dbReference type="InterPro" id="IPR002750">
    <property type="entry name" value="CobE/GbiG_C"/>
</dbReference>
<feature type="domain" description="CobE/GbiG C-terminal" evidence="1">
    <location>
        <begin position="206"/>
        <end position="324"/>
    </location>
</feature>
<keyword evidence="4" id="KW-1185">Reference proteome</keyword>
<protein>
    <submittedName>
        <fullName evidence="3">Cobalamin (Vitamin B12) biosynthesis CbiG protein</fullName>
    </submittedName>
</protein>
<dbReference type="InterPro" id="IPR021744">
    <property type="entry name" value="CbiG_N"/>
</dbReference>
<dbReference type="KEGG" id="mfv:Mfer_0934"/>
<evidence type="ECO:0000259" key="1">
    <source>
        <dbReference type="Pfam" id="PF01890"/>
    </source>
</evidence>